<keyword evidence="4" id="KW-0788">Thiol protease</keyword>
<evidence type="ECO:0000256" key="7">
    <source>
        <dbReference type="SAM" id="SignalP"/>
    </source>
</evidence>
<dbReference type="RefSeq" id="WP_344573832.1">
    <property type="nucleotide sequence ID" value="NZ_BAAARK010000002.1"/>
</dbReference>
<dbReference type="Proteomes" id="UP001500994">
    <property type="component" value="Unassembled WGS sequence"/>
</dbReference>
<dbReference type="EMBL" id="BAAARK010000002">
    <property type="protein sequence ID" value="GAA2649575.1"/>
    <property type="molecule type" value="Genomic_DNA"/>
</dbReference>
<feature type="signal peptide" evidence="7">
    <location>
        <begin position="1"/>
        <end position="39"/>
    </location>
</feature>
<comment type="caution">
    <text evidence="9">The sequence shown here is derived from an EMBL/GenBank/DDBJ whole genome shotgun (WGS) entry which is preliminary data.</text>
</comment>
<evidence type="ECO:0000256" key="6">
    <source>
        <dbReference type="SAM" id="MobiDB-lite"/>
    </source>
</evidence>
<dbReference type="PANTHER" id="PTHR47359">
    <property type="entry name" value="PEPTIDOGLYCAN DL-ENDOPEPTIDASE CWLO"/>
    <property type="match status" value="1"/>
</dbReference>
<dbReference type="PANTHER" id="PTHR47359:SF3">
    <property type="entry name" value="NLP_P60 DOMAIN-CONTAINING PROTEIN-RELATED"/>
    <property type="match status" value="1"/>
</dbReference>
<evidence type="ECO:0000256" key="4">
    <source>
        <dbReference type="ARBA" id="ARBA00022807"/>
    </source>
</evidence>
<protein>
    <submittedName>
        <fullName evidence="9">C40 family peptidase</fullName>
    </submittedName>
</protein>
<dbReference type="PROSITE" id="PS51935">
    <property type="entry name" value="NLPC_P60"/>
    <property type="match status" value="1"/>
</dbReference>
<feature type="coiled-coil region" evidence="5">
    <location>
        <begin position="161"/>
        <end position="192"/>
    </location>
</feature>
<feature type="region of interest" description="Disordered" evidence="6">
    <location>
        <begin position="36"/>
        <end position="67"/>
    </location>
</feature>
<evidence type="ECO:0000256" key="5">
    <source>
        <dbReference type="SAM" id="Coils"/>
    </source>
</evidence>
<dbReference type="InterPro" id="IPR000064">
    <property type="entry name" value="NLP_P60_dom"/>
</dbReference>
<comment type="similarity">
    <text evidence="1">Belongs to the peptidase C40 family.</text>
</comment>
<evidence type="ECO:0000256" key="2">
    <source>
        <dbReference type="ARBA" id="ARBA00022670"/>
    </source>
</evidence>
<keyword evidence="7" id="KW-0732">Signal</keyword>
<sequence length="362" mass="38282">MVSHRRTSQRGQTTLTSVTVLSAALATAAAALSAQPATADPSGARTGSAKAAVAGHPADATDREGATAQVGKLYEEAERATEKFNGADARTKELREQVSALQDRAARTQEWVNQLRARLGAVAAAQYRSGGLDPTVRLLLSERPESYLEKASALDRLSGTQAHELHRLQAATRELEQQRREAARKLAQLEIGRAEVAHHKKDVQRKLASARRLLNALPSGARSAYERASRSDGRDEIIPDLSGVVAGSGRAAAAVAAARAAVGAPYAWGSTGPSAFDCSGLTQWAYNQAGVSLPRTSQAQRGAGSRIPLSQARPGDLVIYRSDASHVGMYVGNGQVVHAPYPGARVRYDPVGMMPISAITRP</sequence>
<gene>
    <name evidence="9" type="ORF">GCM10009864_11490</name>
</gene>
<feature type="domain" description="NlpC/P60" evidence="8">
    <location>
        <begin position="248"/>
        <end position="362"/>
    </location>
</feature>
<dbReference type="InterPro" id="IPR051794">
    <property type="entry name" value="PG_Endopeptidase_C40"/>
</dbReference>
<evidence type="ECO:0000256" key="3">
    <source>
        <dbReference type="ARBA" id="ARBA00022801"/>
    </source>
</evidence>
<keyword evidence="10" id="KW-1185">Reference proteome</keyword>
<evidence type="ECO:0000313" key="9">
    <source>
        <dbReference type="EMBL" id="GAA2649575.1"/>
    </source>
</evidence>
<dbReference type="SUPFAM" id="SSF54001">
    <property type="entry name" value="Cysteine proteinases"/>
    <property type="match status" value="1"/>
</dbReference>
<organism evidence="9 10">
    <name type="scientific">Streptomyces lunalinharesii</name>
    <dbReference type="NCBI Taxonomy" id="333384"/>
    <lineage>
        <taxon>Bacteria</taxon>
        <taxon>Bacillati</taxon>
        <taxon>Actinomycetota</taxon>
        <taxon>Actinomycetes</taxon>
        <taxon>Kitasatosporales</taxon>
        <taxon>Streptomycetaceae</taxon>
        <taxon>Streptomyces</taxon>
    </lineage>
</organism>
<proteinExistence type="inferred from homology"/>
<dbReference type="Gene3D" id="3.90.1720.10">
    <property type="entry name" value="endopeptidase domain like (from Nostoc punctiforme)"/>
    <property type="match status" value="1"/>
</dbReference>
<reference evidence="10" key="1">
    <citation type="journal article" date="2019" name="Int. J. Syst. Evol. Microbiol.">
        <title>The Global Catalogue of Microorganisms (GCM) 10K type strain sequencing project: providing services to taxonomists for standard genome sequencing and annotation.</title>
        <authorList>
            <consortium name="The Broad Institute Genomics Platform"/>
            <consortium name="The Broad Institute Genome Sequencing Center for Infectious Disease"/>
            <person name="Wu L."/>
            <person name="Ma J."/>
        </authorList>
    </citation>
    <scope>NUCLEOTIDE SEQUENCE [LARGE SCALE GENOMIC DNA]</scope>
    <source>
        <strain evidence="10">JCM 16374</strain>
    </source>
</reference>
<evidence type="ECO:0000256" key="1">
    <source>
        <dbReference type="ARBA" id="ARBA00007074"/>
    </source>
</evidence>
<name>A0ABP6DU50_9ACTN</name>
<keyword evidence="3" id="KW-0378">Hydrolase</keyword>
<keyword evidence="2" id="KW-0645">Protease</keyword>
<evidence type="ECO:0000259" key="8">
    <source>
        <dbReference type="PROSITE" id="PS51935"/>
    </source>
</evidence>
<dbReference type="Pfam" id="PF00877">
    <property type="entry name" value="NLPC_P60"/>
    <property type="match status" value="1"/>
</dbReference>
<keyword evidence="5" id="KW-0175">Coiled coil</keyword>
<dbReference type="InterPro" id="IPR038765">
    <property type="entry name" value="Papain-like_cys_pep_sf"/>
</dbReference>
<accession>A0ABP6DU50</accession>
<feature type="chain" id="PRO_5046453045" evidence="7">
    <location>
        <begin position="40"/>
        <end position="362"/>
    </location>
</feature>
<evidence type="ECO:0000313" key="10">
    <source>
        <dbReference type="Proteomes" id="UP001500994"/>
    </source>
</evidence>